<feature type="region of interest" description="Disordered" evidence="1">
    <location>
        <begin position="26"/>
        <end position="114"/>
    </location>
</feature>
<reference evidence="4 5" key="1">
    <citation type="submission" date="2014-09" db="EMBL/GenBank/DDBJ databases">
        <title>High-quality draft genome sequence of Kocuria marina SO9-6, an actinobacterium isolated from a copper mine.</title>
        <authorList>
            <person name="Castro D.B."/>
            <person name="Pereira L.B."/>
            <person name="Silva M.V."/>
            <person name="Silva B.P."/>
            <person name="Zanardi B.R."/>
            <person name="Carlos C."/>
            <person name="Belgini D.R."/>
            <person name="Limache E.G."/>
            <person name="Lacerda G.V."/>
            <person name="Nery M.B."/>
            <person name="Gomes M.B."/>
            <person name="Souza S."/>
            <person name="Silva T.M."/>
            <person name="Rodrigues V.D."/>
            <person name="Paulino L.C."/>
            <person name="Vicentini R."/>
            <person name="Ferraz L.F."/>
            <person name="Ottoboni L.M."/>
        </authorList>
    </citation>
    <scope>NUCLEOTIDE SEQUENCE [LARGE SCALE GENOMIC DNA]</scope>
    <source>
        <strain evidence="4 5">SO9-6</strain>
    </source>
</reference>
<feature type="chain" id="PRO_5002053341" evidence="2">
    <location>
        <begin position="27"/>
        <end position="390"/>
    </location>
</feature>
<name>A0A0B0DBT2_9MICC</name>
<feature type="compositionally biased region" description="Low complexity" evidence="1">
    <location>
        <begin position="284"/>
        <end position="312"/>
    </location>
</feature>
<dbReference type="eggNOG" id="COG1525">
    <property type="taxonomic scope" value="Bacteria"/>
</dbReference>
<evidence type="ECO:0000313" key="4">
    <source>
        <dbReference type="EMBL" id="KHE74240.1"/>
    </source>
</evidence>
<feature type="compositionally biased region" description="Pro residues" evidence="1">
    <location>
        <begin position="271"/>
        <end position="282"/>
    </location>
</feature>
<dbReference type="PANTHER" id="PTHR24094:SF15">
    <property type="entry name" value="AMP-DEPENDENT SYNTHETASE_LIGASE DOMAIN-CONTAINING PROTEIN-RELATED"/>
    <property type="match status" value="1"/>
</dbReference>
<dbReference type="Pfam" id="PF07510">
    <property type="entry name" value="GmrSD_C"/>
    <property type="match status" value="1"/>
</dbReference>
<gene>
    <name evidence="4" type="ORF">AS25_07565</name>
</gene>
<dbReference type="SMART" id="SM00894">
    <property type="entry name" value="Excalibur"/>
    <property type="match status" value="1"/>
</dbReference>
<feature type="compositionally biased region" description="Low complexity" evidence="1">
    <location>
        <begin position="82"/>
        <end position="92"/>
    </location>
</feature>
<feature type="region of interest" description="Disordered" evidence="1">
    <location>
        <begin position="271"/>
        <end position="328"/>
    </location>
</feature>
<dbReference type="PANTHER" id="PTHR24094">
    <property type="entry name" value="SECRETED PROTEIN"/>
    <property type="match status" value="1"/>
</dbReference>
<feature type="compositionally biased region" description="Low complexity" evidence="1">
    <location>
        <begin position="318"/>
        <end position="328"/>
    </location>
</feature>
<dbReference type="RefSeq" id="WP_035964013.1">
    <property type="nucleotide sequence ID" value="NZ_JROM01000022.1"/>
</dbReference>
<feature type="compositionally biased region" description="Low complexity" evidence="1">
    <location>
        <begin position="26"/>
        <end position="60"/>
    </location>
</feature>
<feature type="domain" description="Excalibur calcium-binding" evidence="3">
    <location>
        <begin position="351"/>
        <end position="387"/>
    </location>
</feature>
<dbReference type="InterPro" id="IPR006311">
    <property type="entry name" value="TAT_signal"/>
</dbReference>
<dbReference type="Proteomes" id="UP000030664">
    <property type="component" value="Unassembled WGS sequence"/>
</dbReference>
<dbReference type="EMBL" id="JROM01000022">
    <property type="protein sequence ID" value="KHE74240.1"/>
    <property type="molecule type" value="Genomic_DNA"/>
</dbReference>
<dbReference type="InterPro" id="IPR008613">
    <property type="entry name" value="Excalibur_Ca-bd_domain"/>
</dbReference>
<dbReference type="eggNOG" id="COG2356">
    <property type="taxonomic scope" value="Bacteria"/>
</dbReference>
<dbReference type="STRING" id="223184.AS25_07565"/>
<protein>
    <submittedName>
        <fullName evidence="4">Deoxyribonuclease</fullName>
    </submittedName>
</protein>
<dbReference type="AlphaFoldDB" id="A0A0B0DBT2"/>
<evidence type="ECO:0000256" key="2">
    <source>
        <dbReference type="SAM" id="SignalP"/>
    </source>
</evidence>
<keyword evidence="2" id="KW-0732">Signal</keyword>
<dbReference type="Pfam" id="PF05901">
    <property type="entry name" value="Excalibur"/>
    <property type="match status" value="1"/>
</dbReference>
<sequence>MSPLTTPVRRLALGAAALALALTGCAAPTDSATPSPSASATTSAAAPATTPPATQSPSPTRGAGDATSPAASSSPQDPTEHAAAGTALAALGELPVKGRAPKTDYSRDQFGPRWADTDHNGCDTRNDILRRDLTGIAVKPGTHGCNVSSGTLESPYTGETIDFVAGQATSSQVQIDHVVALSDAWQKGAQQLDAARRTELANDPLNLLAVDGPSNNTKSDADAATWLPPRTGERCEYVATQIAVKQRYELWVTDAEKNAMVRVLDTCPEQPLPEARPIPDPADSPVAPVTEAPAAQAPAAEAPSTSEASAPVAPAPAAPGAGAVSDPADAAVPEAEAPGAGVPGVPGADVYFSRCAEARAAGMAPLYAGTPGYRPGLDGDGDGVACESRS</sequence>
<comment type="caution">
    <text evidence="4">The sequence shown here is derived from an EMBL/GenBank/DDBJ whole genome shotgun (WGS) entry which is preliminary data.</text>
</comment>
<feature type="region of interest" description="Disordered" evidence="1">
    <location>
        <begin position="368"/>
        <end position="390"/>
    </location>
</feature>
<dbReference type="PROSITE" id="PS51318">
    <property type="entry name" value="TAT"/>
    <property type="match status" value="1"/>
</dbReference>
<evidence type="ECO:0000259" key="3">
    <source>
        <dbReference type="SMART" id="SM00894"/>
    </source>
</evidence>
<feature type="signal peptide" evidence="2">
    <location>
        <begin position="1"/>
        <end position="26"/>
    </location>
</feature>
<dbReference type="InterPro" id="IPR011089">
    <property type="entry name" value="GmrSD_C"/>
</dbReference>
<organism evidence="4 5">
    <name type="scientific">Kocuria marina</name>
    <dbReference type="NCBI Taxonomy" id="223184"/>
    <lineage>
        <taxon>Bacteria</taxon>
        <taxon>Bacillati</taxon>
        <taxon>Actinomycetota</taxon>
        <taxon>Actinomycetes</taxon>
        <taxon>Micrococcales</taxon>
        <taxon>Micrococcaceae</taxon>
        <taxon>Kocuria</taxon>
    </lineage>
</organism>
<proteinExistence type="predicted"/>
<evidence type="ECO:0000313" key="5">
    <source>
        <dbReference type="Proteomes" id="UP000030664"/>
    </source>
</evidence>
<evidence type="ECO:0000256" key="1">
    <source>
        <dbReference type="SAM" id="MobiDB-lite"/>
    </source>
</evidence>
<accession>A0A0B0DBT2</accession>